<dbReference type="Gene3D" id="1.10.472.10">
    <property type="entry name" value="Cyclin-like"/>
    <property type="match status" value="1"/>
</dbReference>
<dbReference type="InterPro" id="IPR013763">
    <property type="entry name" value="Cyclin-like_dom"/>
</dbReference>
<dbReference type="SUPFAM" id="SSF47954">
    <property type="entry name" value="Cyclin-like"/>
    <property type="match status" value="1"/>
</dbReference>
<feature type="domain" description="Cyclin-like" evidence="2">
    <location>
        <begin position="105"/>
        <end position="190"/>
    </location>
</feature>
<dbReference type="SMART" id="SM00385">
    <property type="entry name" value="CYCLIN"/>
    <property type="match status" value="1"/>
</dbReference>
<dbReference type="Proteomes" id="UP000663853">
    <property type="component" value="Unassembled WGS sequence"/>
</dbReference>
<dbReference type="GO" id="GO:0019901">
    <property type="term" value="F:protein kinase binding"/>
    <property type="evidence" value="ECO:0007669"/>
    <property type="project" value="InterPro"/>
</dbReference>
<evidence type="ECO:0000313" key="4">
    <source>
        <dbReference type="Proteomes" id="UP000663853"/>
    </source>
</evidence>
<comment type="caution">
    <text evidence="3">The sequence shown here is derived from an EMBL/GenBank/DDBJ whole genome shotgun (WGS) entry which is preliminary data.</text>
</comment>
<feature type="compositionally biased region" description="Polar residues" evidence="1">
    <location>
        <begin position="536"/>
        <end position="545"/>
    </location>
</feature>
<protein>
    <recommendedName>
        <fullName evidence="2">Cyclin-like domain-containing protein</fullName>
    </recommendedName>
</protein>
<feature type="region of interest" description="Disordered" evidence="1">
    <location>
        <begin position="525"/>
        <end position="553"/>
    </location>
</feature>
<proteinExistence type="predicted"/>
<reference evidence="3" key="1">
    <citation type="submission" date="2021-01" db="EMBL/GenBank/DDBJ databases">
        <authorList>
            <person name="Kaushik A."/>
        </authorList>
    </citation>
    <scope>NUCLEOTIDE SEQUENCE</scope>
    <source>
        <strain evidence="3">AG6-10EEA</strain>
    </source>
</reference>
<dbReference type="InterPro" id="IPR036915">
    <property type="entry name" value="Cyclin-like_sf"/>
</dbReference>
<dbReference type="EMBL" id="CAJMXA010004031">
    <property type="protein sequence ID" value="CAE6532093.1"/>
    <property type="molecule type" value="Genomic_DNA"/>
</dbReference>
<dbReference type="AlphaFoldDB" id="A0A8H3DMC5"/>
<feature type="region of interest" description="Disordered" evidence="1">
    <location>
        <begin position="229"/>
        <end position="259"/>
    </location>
</feature>
<feature type="region of interest" description="Disordered" evidence="1">
    <location>
        <begin position="32"/>
        <end position="62"/>
    </location>
</feature>
<dbReference type="GO" id="GO:0005634">
    <property type="term" value="C:nucleus"/>
    <property type="evidence" value="ECO:0007669"/>
    <property type="project" value="TreeGrafter"/>
</dbReference>
<dbReference type="CDD" id="cd20557">
    <property type="entry name" value="CYCLIN_ScPCL1-like"/>
    <property type="match status" value="1"/>
</dbReference>
<dbReference type="GO" id="GO:0016538">
    <property type="term" value="F:cyclin-dependent protein serine/threonine kinase regulator activity"/>
    <property type="evidence" value="ECO:0007669"/>
    <property type="project" value="TreeGrafter"/>
</dbReference>
<accession>A0A8H3DMC5</accession>
<dbReference type="InterPro" id="IPR013922">
    <property type="entry name" value="Cyclin_PHO80-like"/>
</dbReference>
<evidence type="ECO:0000256" key="1">
    <source>
        <dbReference type="SAM" id="MobiDB-lite"/>
    </source>
</evidence>
<dbReference type="GO" id="GO:0000307">
    <property type="term" value="C:cyclin-dependent protein kinase holoenzyme complex"/>
    <property type="evidence" value="ECO:0007669"/>
    <property type="project" value="TreeGrafter"/>
</dbReference>
<dbReference type="PANTHER" id="PTHR15615:SF27">
    <property type="entry name" value="PHO85 CYCLIN CLG1"/>
    <property type="match status" value="1"/>
</dbReference>
<name>A0A8H3DMC5_9AGAM</name>
<evidence type="ECO:0000259" key="2">
    <source>
        <dbReference type="SMART" id="SM00385"/>
    </source>
</evidence>
<sequence>MTLPPMHAYNFEHSALRYAHGTRPANVFSAHSERHDLRAQRPTPDSPSPTKPKHTRRPSASEPLCTVAQNMCNMVCYLWFGRGQRSPSPNTDAMQQFSPRPEFVSFIADLLATTQVSQSVITLALRYIYMLKQGNPSIRGRRGSEYRLAVTALMLANKFLDDNTYTNKTWSDVSRISLSEINQMEKEFLNGLGHNLYVDLATYESWVLMLTGLIDAKDREREAYWNLRKQETGGRPRHLPLPATQRPSSHRARSSSPTFPFTFTHPPVSAQQPAPPAYVPAQSRPITLPPLDMSPSTLVPTRSVSIGKRSAYDAFSPATASASALPFKRAIPSPDSLSPSSDVGSYLASAYVVDRSAGSRPDLKYLPYHTLASSPADNRGHGVRKAVLRYHELQSPSIRERYPILPPIRAPQSACTSPRDYVYSSQYPHHPAPRHFPVPPPITPQQDVAMHVYTPPSLSPQTNAAIYTPPYPRQYTHIRHVHDIDMNELSPRSDPGNEVRRHSWYAPSPVIAPFANAGPPGVHWNQVPPPLRASASVYQQPTPTWSPIRGRRA</sequence>
<dbReference type="Pfam" id="PF08613">
    <property type="entry name" value="Cyclin"/>
    <property type="match status" value="1"/>
</dbReference>
<dbReference type="PANTHER" id="PTHR15615">
    <property type="match status" value="1"/>
</dbReference>
<evidence type="ECO:0000313" key="3">
    <source>
        <dbReference type="EMBL" id="CAE6532093.1"/>
    </source>
</evidence>
<gene>
    <name evidence="3" type="ORF">RDB_LOCUS169662</name>
</gene>
<organism evidence="3 4">
    <name type="scientific">Rhizoctonia solani</name>
    <dbReference type="NCBI Taxonomy" id="456999"/>
    <lineage>
        <taxon>Eukaryota</taxon>
        <taxon>Fungi</taxon>
        <taxon>Dikarya</taxon>
        <taxon>Basidiomycota</taxon>
        <taxon>Agaricomycotina</taxon>
        <taxon>Agaricomycetes</taxon>
        <taxon>Cantharellales</taxon>
        <taxon>Ceratobasidiaceae</taxon>
        <taxon>Rhizoctonia</taxon>
    </lineage>
</organism>